<dbReference type="InterPro" id="IPR005829">
    <property type="entry name" value="Sugar_transporter_CS"/>
</dbReference>
<comment type="subcellular location">
    <subcellularLocation>
        <location evidence="1">Membrane</location>
        <topology evidence="1">Multi-pass membrane protein</topology>
    </subcellularLocation>
</comment>
<dbReference type="AlphaFoldDB" id="A0A1C7MXR8"/>
<feature type="transmembrane region" description="Helical" evidence="6">
    <location>
        <begin position="214"/>
        <end position="230"/>
    </location>
</feature>
<dbReference type="GO" id="GO:0022857">
    <property type="term" value="F:transmembrane transporter activity"/>
    <property type="evidence" value="ECO:0007669"/>
    <property type="project" value="InterPro"/>
</dbReference>
<feature type="domain" description="Major facilitator superfamily (MFS) profile" evidence="7">
    <location>
        <begin position="31"/>
        <end position="408"/>
    </location>
</feature>
<evidence type="ECO:0000256" key="5">
    <source>
        <dbReference type="SAM" id="MobiDB-lite"/>
    </source>
</evidence>
<keyword evidence="2 6" id="KW-0812">Transmembrane</keyword>
<dbReference type="EMBL" id="LUGG01000001">
    <property type="protein sequence ID" value="OBZ79894.1"/>
    <property type="molecule type" value="Genomic_DNA"/>
</dbReference>
<evidence type="ECO:0000259" key="7">
    <source>
        <dbReference type="PROSITE" id="PS50850"/>
    </source>
</evidence>
<name>A0A1C7MXR8_GRIFR</name>
<dbReference type="Proteomes" id="UP000092993">
    <property type="component" value="Unassembled WGS sequence"/>
</dbReference>
<dbReference type="GO" id="GO:0005886">
    <property type="term" value="C:plasma membrane"/>
    <property type="evidence" value="ECO:0007669"/>
    <property type="project" value="TreeGrafter"/>
</dbReference>
<evidence type="ECO:0000256" key="4">
    <source>
        <dbReference type="ARBA" id="ARBA00023136"/>
    </source>
</evidence>
<dbReference type="PROSITE" id="PS50850">
    <property type="entry name" value="MFS"/>
    <property type="match status" value="1"/>
</dbReference>
<feature type="transmembrane region" description="Helical" evidence="6">
    <location>
        <begin position="267"/>
        <end position="289"/>
    </location>
</feature>
<feature type="region of interest" description="Disordered" evidence="5">
    <location>
        <begin position="1"/>
        <end position="20"/>
    </location>
</feature>
<evidence type="ECO:0000313" key="8">
    <source>
        <dbReference type="EMBL" id="OBZ79894.1"/>
    </source>
</evidence>
<feature type="transmembrane region" description="Helical" evidence="6">
    <location>
        <begin position="28"/>
        <end position="53"/>
    </location>
</feature>
<evidence type="ECO:0000256" key="1">
    <source>
        <dbReference type="ARBA" id="ARBA00004141"/>
    </source>
</evidence>
<evidence type="ECO:0000256" key="2">
    <source>
        <dbReference type="ARBA" id="ARBA00022692"/>
    </source>
</evidence>
<dbReference type="PROSITE" id="PS00216">
    <property type="entry name" value="SUGAR_TRANSPORT_1"/>
    <property type="match status" value="1"/>
</dbReference>
<evidence type="ECO:0000313" key="9">
    <source>
        <dbReference type="Proteomes" id="UP000092993"/>
    </source>
</evidence>
<reference evidence="8 9" key="1">
    <citation type="submission" date="2016-03" db="EMBL/GenBank/DDBJ databases">
        <title>Whole genome sequencing of Grifola frondosa 9006-11.</title>
        <authorList>
            <person name="Min B."/>
            <person name="Park H."/>
            <person name="Kim J.-G."/>
            <person name="Cho H."/>
            <person name="Oh Y.-L."/>
            <person name="Kong W.-S."/>
            <person name="Choi I.-G."/>
        </authorList>
    </citation>
    <scope>NUCLEOTIDE SEQUENCE [LARGE SCALE GENOMIC DNA]</scope>
    <source>
        <strain evidence="8 9">9006-11</strain>
    </source>
</reference>
<dbReference type="PRINTS" id="PR01036">
    <property type="entry name" value="TCRTETB"/>
</dbReference>
<dbReference type="Pfam" id="PF07690">
    <property type="entry name" value="MFS_1"/>
    <property type="match status" value="1"/>
</dbReference>
<gene>
    <name evidence="8" type="ORF">A0H81_00121</name>
</gene>
<dbReference type="SUPFAM" id="SSF103473">
    <property type="entry name" value="MFS general substrate transporter"/>
    <property type="match status" value="1"/>
</dbReference>
<keyword evidence="4 6" id="KW-0472">Membrane</keyword>
<dbReference type="InterPro" id="IPR036259">
    <property type="entry name" value="MFS_trans_sf"/>
</dbReference>
<feature type="transmembrane region" description="Helical" evidence="6">
    <location>
        <begin position="147"/>
        <end position="167"/>
    </location>
</feature>
<dbReference type="InterPro" id="IPR011701">
    <property type="entry name" value="MFS"/>
</dbReference>
<comment type="caution">
    <text evidence="8">The sequence shown here is derived from an EMBL/GenBank/DDBJ whole genome shotgun (WGS) entry which is preliminary data.</text>
</comment>
<feature type="transmembrane region" description="Helical" evidence="6">
    <location>
        <begin position="120"/>
        <end position="141"/>
    </location>
</feature>
<dbReference type="OrthoDB" id="3437016at2759"/>
<feature type="transmembrane region" description="Helical" evidence="6">
    <location>
        <begin position="429"/>
        <end position="450"/>
    </location>
</feature>
<dbReference type="OMA" id="QFLWVAS"/>
<dbReference type="STRING" id="5627.A0A1C7MXR8"/>
<feature type="transmembrane region" description="Helical" evidence="6">
    <location>
        <begin position="237"/>
        <end position="255"/>
    </location>
</feature>
<evidence type="ECO:0000256" key="6">
    <source>
        <dbReference type="SAM" id="Phobius"/>
    </source>
</evidence>
<feature type="transmembrane region" description="Helical" evidence="6">
    <location>
        <begin position="179"/>
        <end position="202"/>
    </location>
</feature>
<feature type="transmembrane region" description="Helical" evidence="6">
    <location>
        <begin position="301"/>
        <end position="317"/>
    </location>
</feature>
<feature type="transmembrane region" description="Helical" evidence="6">
    <location>
        <begin position="95"/>
        <end position="113"/>
    </location>
</feature>
<keyword evidence="3 6" id="KW-1133">Transmembrane helix</keyword>
<protein>
    <submittedName>
        <fullName evidence="8">Putative transporter C3H1.06c</fullName>
    </submittedName>
</protein>
<dbReference type="InterPro" id="IPR020846">
    <property type="entry name" value="MFS_dom"/>
</dbReference>
<dbReference type="Gene3D" id="1.20.1250.20">
    <property type="entry name" value="MFS general substrate transporter like domains"/>
    <property type="match status" value="1"/>
</dbReference>
<keyword evidence="9" id="KW-1185">Reference proteome</keyword>
<evidence type="ECO:0000256" key="3">
    <source>
        <dbReference type="ARBA" id="ARBA00022989"/>
    </source>
</evidence>
<accession>A0A1C7MXR8</accession>
<dbReference type="PANTHER" id="PTHR23501:SF102">
    <property type="entry name" value="DRUG TRANSPORTER, PUTATIVE (AFU_ORTHOLOGUE AFUA_3G08530)-RELATED"/>
    <property type="match status" value="1"/>
</dbReference>
<dbReference type="PANTHER" id="PTHR23501">
    <property type="entry name" value="MAJOR FACILITATOR SUPERFAMILY"/>
    <property type="match status" value="1"/>
</dbReference>
<organism evidence="8 9">
    <name type="scientific">Grifola frondosa</name>
    <name type="common">Maitake</name>
    <name type="synonym">Polyporus frondosus</name>
    <dbReference type="NCBI Taxonomy" id="5627"/>
    <lineage>
        <taxon>Eukaryota</taxon>
        <taxon>Fungi</taxon>
        <taxon>Dikarya</taxon>
        <taxon>Basidiomycota</taxon>
        <taxon>Agaricomycotina</taxon>
        <taxon>Agaricomycetes</taxon>
        <taxon>Polyporales</taxon>
        <taxon>Grifolaceae</taxon>
        <taxon>Grifola</taxon>
    </lineage>
</organism>
<feature type="transmembrane region" description="Helical" evidence="6">
    <location>
        <begin position="329"/>
        <end position="347"/>
    </location>
</feature>
<sequence>MSSAHTVEDSPDMSNVSPSPSNRKGFRFWLVLLALIVSLFLAILESFAVSTALPVISSDLHATQFLWVASAYGLASTALLPLSGGMAEIFGRRPVMLVALVLFCIGSALGGAARNMNMLIAARTIQGAGAGGIFALSQIVLSDMVTLNLNLPLAGLSFVLVLAFVTLPSPPGNIRKKIAMIDFVGNAIIIGSTCACVIALTWGGVVFPWSSPQVLVPLCFVQVPATLVSNRTSLSGYVQIALCSFLIVNLVYYLPVYYQACKGTSPIASGIDLFGITFTTAPISIIVGASVKITKRYRPQICLGWALAMVGLGLLSMTDTNTSRGASIGYQIVTGLGIGMVYSTAYFPVRCSHSARRPALGGAVPQVWAVTIGGLILQNGLQSRLPVAFAAEFANGASIAYTLVPQVHALSQPLKDEVRRAFAESLVTIWRVLIGIAGGGLLVSLAMRGLPLHSQTDEKWALERPGEDGEKSEG</sequence>
<feature type="transmembrane region" description="Helical" evidence="6">
    <location>
        <begin position="65"/>
        <end position="83"/>
    </location>
</feature>
<proteinExistence type="predicted"/>